<dbReference type="NCBIfam" id="TIGR00229">
    <property type="entry name" value="sensory_box"/>
    <property type="match status" value="4"/>
</dbReference>
<dbReference type="InterPro" id="IPR037522">
    <property type="entry name" value="HD_GYP_dom"/>
</dbReference>
<evidence type="ECO:0000313" key="6">
    <source>
        <dbReference type="Proteomes" id="UP000178943"/>
    </source>
</evidence>
<dbReference type="InterPro" id="IPR003607">
    <property type="entry name" value="HD/PDEase_dom"/>
</dbReference>
<protein>
    <recommendedName>
        <fullName evidence="7">PAS domain S-box protein</fullName>
    </recommendedName>
</protein>
<dbReference type="InterPro" id="IPR000014">
    <property type="entry name" value="PAS"/>
</dbReference>
<feature type="domain" description="PAS" evidence="2">
    <location>
        <begin position="149"/>
        <end position="220"/>
    </location>
</feature>
<feature type="domain" description="PAS" evidence="2">
    <location>
        <begin position="39"/>
        <end position="93"/>
    </location>
</feature>
<dbReference type="STRING" id="1817863.A2Y62_06915"/>
<dbReference type="SMART" id="SM00086">
    <property type="entry name" value="PAC"/>
    <property type="match status" value="4"/>
</dbReference>
<dbReference type="SUPFAM" id="SSF109604">
    <property type="entry name" value="HD-domain/PDEase-like"/>
    <property type="match status" value="1"/>
</dbReference>
<dbReference type="SUPFAM" id="SSF55785">
    <property type="entry name" value="PYP-like sensor domain (PAS domain)"/>
    <property type="match status" value="4"/>
</dbReference>
<dbReference type="InterPro" id="IPR035965">
    <property type="entry name" value="PAS-like_dom_sf"/>
</dbReference>
<dbReference type="PROSITE" id="PS50113">
    <property type="entry name" value="PAC"/>
    <property type="match status" value="2"/>
</dbReference>
<dbReference type="EMBL" id="MFGW01000136">
    <property type="protein sequence ID" value="OGF64547.1"/>
    <property type="molecule type" value="Genomic_DNA"/>
</dbReference>
<evidence type="ECO:0000259" key="4">
    <source>
        <dbReference type="PROSITE" id="PS51832"/>
    </source>
</evidence>
<feature type="region of interest" description="Disordered" evidence="1">
    <location>
        <begin position="1"/>
        <end position="20"/>
    </location>
</feature>
<proteinExistence type="predicted"/>
<dbReference type="AlphaFoldDB" id="A0A1F5VM92"/>
<gene>
    <name evidence="5" type="ORF">A2Y62_06915</name>
</gene>
<dbReference type="PANTHER" id="PTHR43155">
    <property type="entry name" value="CYCLIC DI-GMP PHOSPHODIESTERASE PA4108-RELATED"/>
    <property type="match status" value="1"/>
</dbReference>
<dbReference type="InterPro" id="IPR000700">
    <property type="entry name" value="PAS-assoc_C"/>
</dbReference>
<dbReference type="Proteomes" id="UP000178943">
    <property type="component" value="Unassembled WGS sequence"/>
</dbReference>
<dbReference type="PROSITE" id="PS51832">
    <property type="entry name" value="HD_GYP"/>
    <property type="match status" value="1"/>
</dbReference>
<dbReference type="SMART" id="SM00091">
    <property type="entry name" value="PAS"/>
    <property type="match status" value="4"/>
</dbReference>
<sequence>MVVKKGTKSSAKSAKGTKKRSSKSVELSQIIARNSIDGIAMAQEGRIIYVNEAYCKIFGYQEDELIGESMFKVVALEDVELISSRAQRRFAGESVLNRYVFKGLTRDGEKLLIEISSSECFLYNSKPTILSIFRDVTDNERIDRMIKESEEKFRMLAEQSPNMIFINKGGKVVYANRSCEEQMGYTRDEFYAPDFNFLTLIASEDQDKVLAAYAKHQQGAEIEKYEYDLVKKDGSRMTATISTKLIDYNGGKAILGIVTDITERKHAEEALRESRELYKSLVAASPDAVAMIDLEANLLYVSDKALELFGYSSQEEVLGKNALGFFDPGDYPKVMENLKKAREDGKTLRIEYTLIKRNGASFIGELSASVIKDNHGKPRAFIAIIRDITEQKSMQEAIRESERNYRTLVDNALIGVYKTNFNGEYLYANDAMAKIFEFRDAADMLKNNVITHYKEPLQRKAFLENIKSAGMVRDYELELVTSFGKNKSVLVSATVEGDILSGMMMDITERKLVEEQLLENVLKLQKLMESTIYAIARIVETRDPYTSGHQQRVADLVFALSKEMALSESQRLGLHLAAIIHDIGKISVPSEILTRPSRLSETEFALIKTHPEVGFDILRPIEFPWPVAEIVLQHHERLDGSGYPRGLRKNDILLEAKILAVADVVEAMSSHRPYRPSRGLAVTLKEISDNANILYDPEVVEVCLRLFDQGKFQFN</sequence>
<feature type="domain" description="HD-GYP" evidence="4">
    <location>
        <begin position="524"/>
        <end position="715"/>
    </location>
</feature>
<evidence type="ECO:0000256" key="1">
    <source>
        <dbReference type="SAM" id="MobiDB-lite"/>
    </source>
</evidence>
<evidence type="ECO:0000259" key="2">
    <source>
        <dbReference type="PROSITE" id="PS50112"/>
    </source>
</evidence>
<dbReference type="PROSITE" id="PS50112">
    <property type="entry name" value="PAS"/>
    <property type="match status" value="3"/>
</dbReference>
<organism evidence="5 6">
    <name type="scientific">Candidatus Fischerbacteria bacterium RBG_13_37_8</name>
    <dbReference type="NCBI Taxonomy" id="1817863"/>
    <lineage>
        <taxon>Bacteria</taxon>
        <taxon>Candidatus Fischeribacteriota</taxon>
    </lineage>
</organism>
<dbReference type="Pfam" id="PF13426">
    <property type="entry name" value="PAS_9"/>
    <property type="match status" value="3"/>
</dbReference>
<dbReference type="Pfam" id="PF00989">
    <property type="entry name" value="PAS"/>
    <property type="match status" value="1"/>
</dbReference>
<dbReference type="InterPro" id="IPR013767">
    <property type="entry name" value="PAS_fold"/>
</dbReference>
<dbReference type="InterPro" id="IPR001610">
    <property type="entry name" value="PAC"/>
</dbReference>
<evidence type="ECO:0000259" key="3">
    <source>
        <dbReference type="PROSITE" id="PS50113"/>
    </source>
</evidence>
<dbReference type="CDD" id="cd00077">
    <property type="entry name" value="HDc"/>
    <property type="match status" value="1"/>
</dbReference>
<reference evidence="5 6" key="1">
    <citation type="journal article" date="2016" name="Nat. Commun.">
        <title>Thousands of microbial genomes shed light on interconnected biogeochemical processes in an aquifer system.</title>
        <authorList>
            <person name="Anantharaman K."/>
            <person name="Brown C.T."/>
            <person name="Hug L.A."/>
            <person name="Sharon I."/>
            <person name="Castelle C.J."/>
            <person name="Probst A.J."/>
            <person name="Thomas B.C."/>
            <person name="Singh A."/>
            <person name="Wilkins M.J."/>
            <person name="Karaoz U."/>
            <person name="Brodie E.L."/>
            <person name="Williams K.H."/>
            <person name="Hubbard S.S."/>
            <person name="Banfield J.F."/>
        </authorList>
    </citation>
    <scope>NUCLEOTIDE SEQUENCE [LARGE SCALE GENOMIC DNA]</scope>
</reference>
<dbReference type="Pfam" id="PF13487">
    <property type="entry name" value="HD_5"/>
    <property type="match status" value="1"/>
</dbReference>
<name>A0A1F5VM92_9BACT</name>
<dbReference type="GO" id="GO:0006355">
    <property type="term" value="P:regulation of DNA-templated transcription"/>
    <property type="evidence" value="ECO:0007669"/>
    <property type="project" value="InterPro"/>
</dbReference>
<dbReference type="PANTHER" id="PTHR43155:SF2">
    <property type="entry name" value="CYCLIC DI-GMP PHOSPHODIESTERASE PA4108"/>
    <property type="match status" value="1"/>
</dbReference>
<comment type="caution">
    <text evidence="5">The sequence shown here is derived from an EMBL/GenBank/DDBJ whole genome shotgun (WGS) entry which is preliminary data.</text>
</comment>
<feature type="domain" description="PAC" evidence="3">
    <location>
        <begin position="223"/>
        <end position="273"/>
    </location>
</feature>
<feature type="domain" description="PAS" evidence="2">
    <location>
        <begin position="274"/>
        <end position="345"/>
    </location>
</feature>
<feature type="domain" description="PAC" evidence="3">
    <location>
        <begin position="348"/>
        <end position="400"/>
    </location>
</feature>
<accession>A0A1F5VM92</accession>
<evidence type="ECO:0000313" key="5">
    <source>
        <dbReference type="EMBL" id="OGF64547.1"/>
    </source>
</evidence>
<dbReference type="Gene3D" id="1.10.3210.10">
    <property type="entry name" value="Hypothetical protein af1432"/>
    <property type="match status" value="1"/>
</dbReference>
<dbReference type="SMART" id="SM00471">
    <property type="entry name" value="HDc"/>
    <property type="match status" value="1"/>
</dbReference>
<dbReference type="Gene3D" id="3.30.450.20">
    <property type="entry name" value="PAS domain"/>
    <property type="match status" value="4"/>
</dbReference>
<dbReference type="CDD" id="cd00130">
    <property type="entry name" value="PAS"/>
    <property type="match status" value="4"/>
</dbReference>
<evidence type="ECO:0008006" key="7">
    <source>
        <dbReference type="Google" id="ProtNLM"/>
    </source>
</evidence>